<keyword evidence="1" id="KW-0175">Coiled coil</keyword>
<evidence type="ECO:0000256" key="1">
    <source>
        <dbReference type="SAM" id="Coils"/>
    </source>
</evidence>
<reference evidence="4 5" key="1">
    <citation type="submission" date="2024-02" db="EMBL/GenBank/DDBJ databases">
        <authorList>
            <person name="Chen Y."/>
            <person name="Shah S."/>
            <person name="Dougan E. K."/>
            <person name="Thang M."/>
            <person name="Chan C."/>
        </authorList>
    </citation>
    <scope>NUCLEOTIDE SEQUENCE [LARGE SCALE GENOMIC DNA]</scope>
</reference>
<organism evidence="4 5">
    <name type="scientific">Durusdinium trenchii</name>
    <dbReference type="NCBI Taxonomy" id="1381693"/>
    <lineage>
        <taxon>Eukaryota</taxon>
        <taxon>Sar</taxon>
        <taxon>Alveolata</taxon>
        <taxon>Dinophyceae</taxon>
        <taxon>Suessiales</taxon>
        <taxon>Symbiodiniaceae</taxon>
        <taxon>Durusdinium</taxon>
    </lineage>
</organism>
<evidence type="ECO:0000313" key="4">
    <source>
        <dbReference type="EMBL" id="CAK9107189.1"/>
    </source>
</evidence>
<feature type="compositionally biased region" description="Basic and acidic residues" evidence="2">
    <location>
        <begin position="11"/>
        <end position="20"/>
    </location>
</feature>
<feature type="compositionally biased region" description="Acidic residues" evidence="2">
    <location>
        <begin position="156"/>
        <end position="167"/>
    </location>
</feature>
<feature type="transmembrane region" description="Helical" evidence="3">
    <location>
        <begin position="523"/>
        <end position="542"/>
    </location>
</feature>
<dbReference type="Proteomes" id="UP001642484">
    <property type="component" value="Unassembled WGS sequence"/>
</dbReference>
<proteinExistence type="predicted"/>
<feature type="region of interest" description="Disordered" evidence="2">
    <location>
        <begin position="471"/>
        <end position="514"/>
    </location>
</feature>
<protein>
    <submittedName>
        <fullName evidence="4">Uncharacterized protein</fullName>
    </submittedName>
</protein>
<gene>
    <name evidence="4" type="ORF">CCMP2556_LOCUS50051</name>
</gene>
<feature type="compositionally biased region" description="Basic and acidic residues" evidence="2">
    <location>
        <begin position="51"/>
        <end position="74"/>
    </location>
</feature>
<feature type="coiled-coil region" evidence="1">
    <location>
        <begin position="230"/>
        <end position="397"/>
    </location>
</feature>
<feature type="compositionally biased region" description="Acidic residues" evidence="2">
    <location>
        <begin position="1"/>
        <end position="10"/>
    </location>
</feature>
<feature type="compositionally biased region" description="Acidic residues" evidence="2">
    <location>
        <begin position="36"/>
        <end position="50"/>
    </location>
</feature>
<comment type="caution">
    <text evidence="4">The sequence shown here is derived from an EMBL/GenBank/DDBJ whole genome shotgun (WGS) entry which is preliminary data.</text>
</comment>
<feature type="compositionally biased region" description="Acidic residues" evidence="2">
    <location>
        <begin position="75"/>
        <end position="147"/>
    </location>
</feature>
<sequence length="545" mass="60980">MAVEDALEEGEVQRHDEVAKNGHVVNGVNGGKEDGEQAEETGDGEDDAEKEAEAEPKPEREEDVHKEENLKAEAAEEAEEEEAEEKAEGEKEAEDEENVKAEGEEEADAEEEEVEAEEEEEADEEVEAEEVAGEQELEADDEEDFEAENPSQEAGYGDEEEWADEQPPEQKKGSKGGGRGKANGHTEVWPSLPARPAPRRWTGRPQGGSAAPQDAPVPKVRKERDEIEMDEDVLSQLRHLEDENEDLQKELSNERQRVKQLQKLQVEAAQANHREFEAKKREAAALRDLEEAKAYVSRRHTFALNEKAELLQQITDLKRQLQESKDREVALNLEAQEANEARADVRVEQEDFKKEAEHWRKDAAEQAVRVKSAEQRLQQLEQRKLDDKAKIKALAEQLQAAVDAGFSAASCTAPHEPQARPKAAKHSKAEPKVDQPVVKPNGKHLPSDISLPGEEVRISWSLGWLFRRAEPAPQQQKQAPGRLKAAKAKSKGKKVEKPGKAAKTTSDSLTDQDEAEHQKTQHAILLVLVLLVVFNMAWASWWRAS</sequence>
<feature type="region of interest" description="Disordered" evidence="2">
    <location>
        <begin position="1"/>
        <end position="228"/>
    </location>
</feature>
<name>A0ABP0S4F2_9DINO</name>
<keyword evidence="5" id="KW-1185">Reference proteome</keyword>
<keyword evidence="3" id="KW-1133">Transmembrane helix</keyword>
<keyword evidence="3" id="KW-0472">Membrane</keyword>
<feature type="region of interest" description="Disordered" evidence="2">
    <location>
        <begin position="411"/>
        <end position="450"/>
    </location>
</feature>
<dbReference type="EMBL" id="CAXAMN010026951">
    <property type="protein sequence ID" value="CAK9107189.1"/>
    <property type="molecule type" value="Genomic_DNA"/>
</dbReference>
<evidence type="ECO:0000256" key="3">
    <source>
        <dbReference type="SAM" id="Phobius"/>
    </source>
</evidence>
<feature type="compositionally biased region" description="Low complexity" evidence="2">
    <location>
        <begin position="471"/>
        <end position="480"/>
    </location>
</feature>
<keyword evidence="3" id="KW-0812">Transmembrane</keyword>
<evidence type="ECO:0000313" key="5">
    <source>
        <dbReference type="Proteomes" id="UP001642484"/>
    </source>
</evidence>
<evidence type="ECO:0000256" key="2">
    <source>
        <dbReference type="SAM" id="MobiDB-lite"/>
    </source>
</evidence>
<accession>A0ABP0S4F2</accession>